<name>A0A5Q0BJD6_9GAMM</name>
<dbReference type="InParanoid" id="A0A5Q0BJD6"/>
<evidence type="ECO:0000313" key="1">
    <source>
        <dbReference type="EMBL" id="QFY43913.1"/>
    </source>
</evidence>
<dbReference type="EMBL" id="CP044205">
    <property type="protein sequence ID" value="QFY43913.1"/>
    <property type="molecule type" value="Genomic_DNA"/>
</dbReference>
<evidence type="ECO:0000313" key="2">
    <source>
        <dbReference type="Proteomes" id="UP000325755"/>
    </source>
</evidence>
<sequence length="78" mass="8449">MRTTLNLDEHILVSARRRAADEGVSLARVIENALCESLAKPKARCETVRMITASGNGVKPGVDLDNGRSLLDIMDEPS</sequence>
<dbReference type="AlphaFoldDB" id="A0A5Q0BJD6"/>
<dbReference type="RefSeq" id="WP_153249890.1">
    <property type="nucleotide sequence ID" value="NZ_CP044205.1"/>
</dbReference>
<dbReference type="Proteomes" id="UP000325755">
    <property type="component" value="Chromosome"/>
</dbReference>
<dbReference type="OrthoDB" id="8550172at2"/>
<protein>
    <submittedName>
        <fullName evidence="1">DUF2191 domain-containing protein</fullName>
    </submittedName>
</protein>
<gene>
    <name evidence="1" type="ORF">F6R98_15800</name>
</gene>
<reference evidence="1 2" key="1">
    <citation type="submission" date="2019-09" db="EMBL/GenBank/DDBJ databases">
        <title>Ecophysiology of the spiral-shaped methanotroph Methylospira mobilis as revealed by the complete genome sequence.</title>
        <authorList>
            <person name="Oshkin I.Y."/>
            <person name="Dedysh S.N."/>
            <person name="Miroshnikov K."/>
            <person name="Danilova O.V."/>
            <person name="Hakobyan A."/>
            <person name="Liesack W."/>
        </authorList>
    </citation>
    <scope>NUCLEOTIDE SEQUENCE [LARGE SCALE GENOMIC DNA]</scope>
    <source>
        <strain evidence="1 2">Shm1</strain>
    </source>
</reference>
<dbReference type="KEGG" id="mmob:F6R98_15800"/>
<keyword evidence="2" id="KW-1185">Reference proteome</keyword>
<accession>A0A5Q0BJD6</accession>
<organism evidence="1 2">
    <name type="scientific">Candidatus Methylospira mobilis</name>
    <dbReference type="NCBI Taxonomy" id="1808979"/>
    <lineage>
        <taxon>Bacteria</taxon>
        <taxon>Pseudomonadati</taxon>
        <taxon>Pseudomonadota</taxon>
        <taxon>Gammaproteobacteria</taxon>
        <taxon>Methylococcales</taxon>
        <taxon>Methylococcaceae</taxon>
        <taxon>Candidatus Methylospira</taxon>
    </lineage>
</organism>
<proteinExistence type="predicted"/>